<feature type="compositionally biased region" description="Polar residues" evidence="1">
    <location>
        <begin position="424"/>
        <end position="438"/>
    </location>
</feature>
<feature type="compositionally biased region" description="Polar residues" evidence="1">
    <location>
        <begin position="49"/>
        <end position="63"/>
    </location>
</feature>
<organism evidence="2 3">
    <name type="scientific">Elsinoe ampelina</name>
    <dbReference type="NCBI Taxonomy" id="302913"/>
    <lineage>
        <taxon>Eukaryota</taxon>
        <taxon>Fungi</taxon>
        <taxon>Dikarya</taxon>
        <taxon>Ascomycota</taxon>
        <taxon>Pezizomycotina</taxon>
        <taxon>Dothideomycetes</taxon>
        <taxon>Dothideomycetidae</taxon>
        <taxon>Myriangiales</taxon>
        <taxon>Elsinoaceae</taxon>
        <taxon>Elsinoe</taxon>
    </lineage>
</organism>
<dbReference type="OrthoDB" id="10393205at2759"/>
<reference evidence="3" key="1">
    <citation type="journal article" date="2020" name="Stud. Mycol.">
        <title>101 Dothideomycetes genomes: A test case for predicting lifestyles and emergence of pathogens.</title>
        <authorList>
            <person name="Haridas S."/>
            <person name="Albert R."/>
            <person name="Binder M."/>
            <person name="Bloem J."/>
            <person name="LaButti K."/>
            <person name="Salamov A."/>
            <person name="Andreopoulos B."/>
            <person name="Baker S."/>
            <person name="Barry K."/>
            <person name="Bills G."/>
            <person name="Bluhm B."/>
            <person name="Cannon C."/>
            <person name="Castanera R."/>
            <person name="Culley D."/>
            <person name="Daum C."/>
            <person name="Ezra D."/>
            <person name="Gonzalez J."/>
            <person name="Henrissat B."/>
            <person name="Kuo A."/>
            <person name="Liang C."/>
            <person name="Lipzen A."/>
            <person name="Lutzoni F."/>
            <person name="Magnuson J."/>
            <person name="Mondo S."/>
            <person name="Nolan M."/>
            <person name="Ohm R."/>
            <person name="Pangilinan J."/>
            <person name="Park H.-J."/>
            <person name="Ramirez L."/>
            <person name="Alfaro M."/>
            <person name="Sun H."/>
            <person name="Tritt A."/>
            <person name="Yoshinaga Y."/>
            <person name="Zwiers L.-H."/>
            <person name="Turgeon B."/>
            <person name="Goodwin S."/>
            <person name="Spatafora J."/>
            <person name="Crous P."/>
            <person name="Grigoriev I."/>
        </authorList>
    </citation>
    <scope>NUCLEOTIDE SEQUENCE [LARGE SCALE GENOMIC DNA]</scope>
    <source>
        <strain evidence="3">CECT 20119</strain>
    </source>
</reference>
<feature type="region of interest" description="Disordered" evidence="1">
    <location>
        <begin position="416"/>
        <end position="463"/>
    </location>
</feature>
<evidence type="ECO:0000313" key="3">
    <source>
        <dbReference type="Proteomes" id="UP000799538"/>
    </source>
</evidence>
<feature type="compositionally biased region" description="Low complexity" evidence="1">
    <location>
        <begin position="223"/>
        <end position="242"/>
    </location>
</feature>
<name>A0A6A6GC27_9PEZI</name>
<feature type="compositionally biased region" description="Low complexity" evidence="1">
    <location>
        <begin position="36"/>
        <end position="48"/>
    </location>
</feature>
<feature type="compositionally biased region" description="Polar residues" evidence="1">
    <location>
        <begin position="190"/>
        <end position="206"/>
    </location>
</feature>
<accession>A0A6A6GC27</accession>
<keyword evidence="3" id="KW-1185">Reference proteome</keyword>
<feature type="region of interest" description="Disordered" evidence="1">
    <location>
        <begin position="1"/>
        <end position="65"/>
    </location>
</feature>
<sequence>MPLTYFERRRDPPHQETRNATPPQAQTQTSLGHTGSAWAPASSDSSAATRSNTPAASNGSDNTGMMAKFHANARGAGVRVSAPVVHVAQSEQTTGWGASAAATSATHSEQTTGWGVSEDPSRGNHADDTTPDINGFSSSQTGHPFGTAMVPTSIVAPSEHAKPMPMKNARSKTVEPFNFGPVNKQKSRFLPQQRTPSPKQIQTPSDSAADPEKTPTAIKTESHGAWSSAAGSGTASRTSSDSQPTHGHIGDTVDSLTQASNGNQQNSGLSSDQDHESETPEVPEAPRADLTSSTPQANSVVDVVELIARFGQLSQEREAVRRAVFAGLKSQDPKFASLIRSMLGSGGQQQVNGESPGSENGLDNATSNMQLSSTPPTSSTSVTAEHQVEDVLNEQAEVYRQGPGLHLEGFANRTSYLDRDDPTHASNGSASNHVNTLNYDDDNTPSPNRPAQAGSSFQDDPWAASEQIPAPTVARRGTIQSMHDPSQAKNGNTPPRSIKKEDVLPFSTGSNAFDVKIRIDGAPAFSLRISDSMLIMHVVLNACKKGNATPNKLELSARGEVFSVKWTVSDCQLMAGDELDLDP</sequence>
<gene>
    <name evidence="2" type="ORF">BDZ85DRAFT_263059</name>
</gene>
<protein>
    <submittedName>
        <fullName evidence="2">Uncharacterized protein</fullName>
    </submittedName>
</protein>
<feature type="compositionally biased region" description="Low complexity" evidence="1">
    <location>
        <begin position="260"/>
        <end position="271"/>
    </location>
</feature>
<feature type="compositionally biased region" description="Polar residues" evidence="1">
    <location>
        <begin position="18"/>
        <end position="33"/>
    </location>
</feature>
<proteinExistence type="predicted"/>
<dbReference type="Proteomes" id="UP000799538">
    <property type="component" value="Unassembled WGS sequence"/>
</dbReference>
<feature type="region of interest" description="Disordered" evidence="1">
    <location>
        <begin position="345"/>
        <end position="385"/>
    </location>
</feature>
<feature type="compositionally biased region" description="Basic and acidic residues" evidence="1">
    <location>
        <begin position="1"/>
        <end position="17"/>
    </location>
</feature>
<evidence type="ECO:0000313" key="2">
    <source>
        <dbReference type="EMBL" id="KAF2223139.1"/>
    </source>
</evidence>
<feature type="region of interest" description="Disordered" evidence="1">
    <location>
        <begin position="95"/>
        <end position="296"/>
    </location>
</feature>
<dbReference type="EMBL" id="ML992507">
    <property type="protein sequence ID" value="KAF2223139.1"/>
    <property type="molecule type" value="Genomic_DNA"/>
</dbReference>
<feature type="compositionally biased region" description="Polar residues" evidence="1">
    <location>
        <begin position="131"/>
        <end position="142"/>
    </location>
</feature>
<evidence type="ECO:0000256" key="1">
    <source>
        <dbReference type="SAM" id="MobiDB-lite"/>
    </source>
</evidence>
<dbReference type="AlphaFoldDB" id="A0A6A6GC27"/>
<feature type="compositionally biased region" description="Low complexity" evidence="1">
    <location>
        <begin position="372"/>
        <end position="381"/>
    </location>
</feature>
<feature type="compositionally biased region" description="Polar residues" evidence="1">
    <location>
        <begin position="348"/>
        <end position="371"/>
    </location>
</feature>
<feature type="compositionally biased region" description="Basic and acidic residues" evidence="1">
    <location>
        <begin position="119"/>
        <end position="128"/>
    </location>
</feature>
<feature type="compositionally biased region" description="Low complexity" evidence="1">
    <location>
        <begin position="95"/>
        <end position="106"/>
    </location>
</feature>